<name>A0A0G4ITT7_PLABS</name>
<feature type="binding site" evidence="9">
    <location>
        <position position="581"/>
    </location>
    <ligand>
        <name>Ca(2+)</name>
        <dbReference type="ChEBI" id="CHEBI:29108"/>
    </ligand>
</feature>
<dbReference type="GO" id="GO:0046872">
    <property type="term" value="F:metal ion binding"/>
    <property type="evidence" value="ECO:0007669"/>
    <property type="project" value="UniProtKB-UniRule"/>
</dbReference>
<dbReference type="SMART" id="SM00944">
    <property type="entry name" value="Pro-kuma_activ"/>
    <property type="match status" value="1"/>
</dbReference>
<dbReference type="EMBL" id="CDSF01000087">
    <property type="protein sequence ID" value="CEO98738.1"/>
    <property type="molecule type" value="Genomic_DNA"/>
</dbReference>
<evidence type="ECO:0000256" key="8">
    <source>
        <dbReference type="ARBA" id="ARBA00023619"/>
    </source>
</evidence>
<feature type="active site" description="Charge relay system" evidence="9">
    <location>
        <position position="305"/>
    </location>
</feature>
<dbReference type="EMBL" id="OVEO01000014">
    <property type="protein sequence ID" value="SPR00630.1"/>
    <property type="molecule type" value="Genomic_DNA"/>
</dbReference>
<dbReference type="CDD" id="cd11377">
    <property type="entry name" value="Pro-peptidase_S53"/>
    <property type="match status" value="1"/>
</dbReference>
<reference evidence="12 14" key="1">
    <citation type="submission" date="2015-02" db="EMBL/GenBank/DDBJ databases">
        <authorList>
            <person name="Chooi Y.-H."/>
        </authorList>
    </citation>
    <scope>NUCLEOTIDE SEQUENCE [LARGE SCALE GENOMIC DNA]</scope>
    <source>
        <strain evidence="12">E3</strain>
    </source>
</reference>
<evidence type="ECO:0000256" key="3">
    <source>
        <dbReference type="ARBA" id="ARBA00022801"/>
    </source>
</evidence>
<feature type="active site" description="Charge relay system" evidence="9">
    <location>
        <position position="301"/>
    </location>
</feature>
<comment type="catalytic activity">
    <reaction evidence="7">
        <text>Hydrolysis of proteins with broad specificity for peptide bonds, and a preference for a large uncharged residue in P1. Hydrolyzes peptide amides.</text>
        <dbReference type="EC" id="3.4.21.62"/>
    </reaction>
</comment>
<feature type="active site" description="Charge relay system" evidence="9">
    <location>
        <position position="509"/>
    </location>
</feature>
<evidence type="ECO:0000256" key="5">
    <source>
        <dbReference type="ARBA" id="ARBA00022837"/>
    </source>
</evidence>
<evidence type="ECO:0000256" key="7">
    <source>
        <dbReference type="ARBA" id="ARBA00023529"/>
    </source>
</evidence>
<dbReference type="PROSITE" id="PS00138">
    <property type="entry name" value="SUBTILASE_SER"/>
    <property type="match status" value="1"/>
</dbReference>
<keyword evidence="4 9" id="KW-0720">Serine protease</keyword>
<protein>
    <recommendedName>
        <fullName evidence="8">subtilisin</fullName>
        <ecNumber evidence="8">3.4.21.62</ecNumber>
    </recommendedName>
</protein>
<accession>A0A0G4ITT7</accession>
<evidence type="ECO:0000256" key="6">
    <source>
        <dbReference type="ARBA" id="ARBA00023145"/>
    </source>
</evidence>
<dbReference type="InterPro" id="IPR050819">
    <property type="entry name" value="Tripeptidyl-peptidase_I"/>
</dbReference>
<evidence type="ECO:0000313" key="14">
    <source>
        <dbReference type="Proteomes" id="UP000039324"/>
    </source>
</evidence>
<feature type="binding site" evidence="9">
    <location>
        <position position="553"/>
    </location>
    <ligand>
        <name>Ca(2+)</name>
        <dbReference type="ChEBI" id="CHEBI:29108"/>
    </ligand>
</feature>
<proteinExistence type="predicted"/>
<dbReference type="InterPro" id="IPR036852">
    <property type="entry name" value="Peptidase_S8/S53_dom_sf"/>
</dbReference>
<evidence type="ECO:0000313" key="15">
    <source>
        <dbReference type="Proteomes" id="UP000290189"/>
    </source>
</evidence>
<dbReference type="InterPro" id="IPR030400">
    <property type="entry name" value="Sedolisin_dom"/>
</dbReference>
<evidence type="ECO:0000256" key="1">
    <source>
        <dbReference type="ARBA" id="ARBA00022670"/>
    </source>
</evidence>
<organism evidence="12 14">
    <name type="scientific">Plasmodiophora brassicae</name>
    <name type="common">Clubroot disease agent</name>
    <dbReference type="NCBI Taxonomy" id="37360"/>
    <lineage>
        <taxon>Eukaryota</taxon>
        <taxon>Sar</taxon>
        <taxon>Rhizaria</taxon>
        <taxon>Endomyxa</taxon>
        <taxon>Phytomyxea</taxon>
        <taxon>Plasmodiophorida</taxon>
        <taxon>Plasmodiophoridae</taxon>
        <taxon>Plasmodiophora</taxon>
    </lineage>
</organism>
<keyword evidence="13" id="KW-0496">Mitochondrion</keyword>
<feature type="domain" description="Peptidase S53" evidence="11">
    <location>
        <begin position="226"/>
        <end position="603"/>
    </location>
</feature>
<dbReference type="InterPro" id="IPR015366">
    <property type="entry name" value="S53_propep"/>
</dbReference>
<keyword evidence="3 9" id="KW-0378">Hydrolase</keyword>
<dbReference type="STRING" id="37360.A0A0G4ITT7"/>
<dbReference type="GO" id="GO:0008240">
    <property type="term" value="F:tripeptidyl-peptidase activity"/>
    <property type="evidence" value="ECO:0007669"/>
    <property type="project" value="TreeGrafter"/>
</dbReference>
<dbReference type="Pfam" id="PF09286">
    <property type="entry name" value="Pro-kuma_activ"/>
    <property type="match status" value="1"/>
</dbReference>
<dbReference type="Proteomes" id="UP000290189">
    <property type="component" value="Unassembled WGS sequence"/>
</dbReference>
<dbReference type="InterPro" id="IPR000209">
    <property type="entry name" value="Peptidase_S8/S53_dom"/>
</dbReference>
<dbReference type="Pfam" id="PF00082">
    <property type="entry name" value="Peptidase_S8"/>
    <property type="match status" value="1"/>
</dbReference>
<keyword evidence="6" id="KW-0865">Zymogen</keyword>
<reference evidence="13 15" key="2">
    <citation type="submission" date="2018-03" db="EMBL/GenBank/DDBJ databases">
        <authorList>
            <person name="Fogelqvist J."/>
        </authorList>
    </citation>
    <scope>NUCLEOTIDE SEQUENCE [LARGE SCALE GENOMIC DNA]</scope>
</reference>
<evidence type="ECO:0000313" key="13">
    <source>
        <dbReference type="EMBL" id="SPR00630.1"/>
    </source>
</evidence>
<dbReference type="OMA" id="VEAQMDI"/>
<keyword evidence="14" id="KW-1185">Reference proteome</keyword>
<dbReference type="PANTHER" id="PTHR14218:SF15">
    <property type="entry name" value="TRIPEPTIDYL-PEPTIDASE 1"/>
    <property type="match status" value="1"/>
</dbReference>
<dbReference type="AlphaFoldDB" id="A0A0G4ITT7"/>
<dbReference type="PANTHER" id="PTHR14218">
    <property type="entry name" value="PROTEASE S8 TRIPEPTIDYL PEPTIDASE I CLN2"/>
    <property type="match status" value="1"/>
</dbReference>
<keyword evidence="1 9" id="KW-0645">Protease</keyword>
<comment type="cofactor">
    <cofactor evidence="9">
        <name>Ca(2+)</name>
        <dbReference type="ChEBI" id="CHEBI:29108"/>
    </cofactor>
    <text evidence="9">Binds 1 Ca(2+) ion per subunit.</text>
</comment>
<dbReference type="PROSITE" id="PS51695">
    <property type="entry name" value="SEDOLISIN"/>
    <property type="match status" value="1"/>
</dbReference>
<dbReference type="InterPro" id="IPR023828">
    <property type="entry name" value="Peptidase_S8_Ser-AS"/>
</dbReference>
<evidence type="ECO:0000256" key="10">
    <source>
        <dbReference type="SAM" id="Phobius"/>
    </source>
</evidence>
<feature type="binding site" evidence="9">
    <location>
        <position position="583"/>
    </location>
    <ligand>
        <name>Ca(2+)</name>
        <dbReference type="ChEBI" id="CHEBI:29108"/>
    </ligand>
</feature>
<dbReference type="EC" id="3.4.21.62" evidence="8"/>
<dbReference type="GO" id="GO:0004252">
    <property type="term" value="F:serine-type endopeptidase activity"/>
    <property type="evidence" value="ECO:0007669"/>
    <property type="project" value="UniProtKB-UniRule"/>
</dbReference>
<sequence>MRTSTTSLLTTVIIGGSLLVAVATLSHVVWTWASPIHDRIQFSVHHDLLCQSATKCPEHLWVDAGVADPLKEKQLIFAVAHSHPLSSIDAALEKVSNPSSPLYGQWMSLQETAVFTKNDEAFRTVTSFLRMNGVPDWSMNATINRDYLVVTLPVYNANRLLGADFRIYERGQQRYIRTRTYSLPAWVAPYIDFVGGAIDLPDVRPVRHKQRVDTTEVGPGPVIKGYVTPQALNDVYHIDDNKASASNGATQSLFEALGQNFSPDDLALFQDKFHLPAVPVSTVIGPNSKDACKVNAGSCAEANLDVQYIMAVAQHADTTFWAIDASDWDPFTTWIVALANCTDPPKVHSISYGGVERETPALHRFNKDLALLAVRGITVVVSSGDDGVGNFPIRDNPQACGLNPSFPASCPYVVSVGATQGPESGQPEISCSSDTGGIITSGGGFSTVFPAPSYQAGAVRRFLLASKSDDLPPDEMFNRSGRGYPDVALLGYNYIVTDGGQFVAESGTSASAPVFAGMLTLINSVLIDHGRPVVGFVNPLLYSLAKHAAIYTDVTQGNNHCGAGRAPQITCCMYGFKAMPGWDPLTGLGSIHFANLKAAVLAGATKAPKQRAPVAVQ</sequence>
<dbReference type="SUPFAM" id="SSF52743">
    <property type="entry name" value="Subtilisin-like"/>
    <property type="match status" value="1"/>
</dbReference>
<keyword evidence="10" id="KW-0812">Transmembrane</keyword>
<evidence type="ECO:0000259" key="11">
    <source>
        <dbReference type="PROSITE" id="PS51695"/>
    </source>
</evidence>
<dbReference type="Gene3D" id="3.40.50.200">
    <property type="entry name" value="Peptidase S8/S53 domain"/>
    <property type="match status" value="1"/>
</dbReference>
<dbReference type="Proteomes" id="UP000039324">
    <property type="component" value="Unassembled WGS sequence"/>
</dbReference>
<feature type="binding site" evidence="9">
    <location>
        <position position="554"/>
    </location>
    <ligand>
        <name>Ca(2+)</name>
        <dbReference type="ChEBI" id="CHEBI:29108"/>
    </ligand>
</feature>
<dbReference type="CDD" id="cd04056">
    <property type="entry name" value="Peptidases_S53"/>
    <property type="match status" value="1"/>
</dbReference>
<keyword evidence="2 9" id="KW-0479">Metal-binding</keyword>
<feature type="transmembrane region" description="Helical" evidence="10">
    <location>
        <begin position="12"/>
        <end position="33"/>
    </location>
</feature>
<evidence type="ECO:0000313" key="12">
    <source>
        <dbReference type="EMBL" id="CEO98738.1"/>
    </source>
</evidence>
<dbReference type="OrthoDB" id="409122at2759"/>
<evidence type="ECO:0000256" key="4">
    <source>
        <dbReference type="ARBA" id="ARBA00022825"/>
    </source>
</evidence>
<geneLocation type="mitochondrion" evidence="13"/>
<gene>
    <name evidence="12" type="ORF">PBRA_006852</name>
    <name evidence="13" type="ORF">PLBR_LOCUS7845</name>
</gene>
<dbReference type="SUPFAM" id="SSF54897">
    <property type="entry name" value="Protease propeptides/inhibitors"/>
    <property type="match status" value="1"/>
</dbReference>
<evidence type="ECO:0000256" key="9">
    <source>
        <dbReference type="PROSITE-ProRule" id="PRU01032"/>
    </source>
</evidence>
<keyword evidence="10" id="KW-1133">Transmembrane helix</keyword>
<keyword evidence="5 9" id="KW-0106">Calcium</keyword>
<evidence type="ECO:0000256" key="2">
    <source>
        <dbReference type="ARBA" id="ARBA00022723"/>
    </source>
</evidence>
<keyword evidence="10" id="KW-0472">Membrane</keyword>
<dbReference type="GO" id="GO:0006508">
    <property type="term" value="P:proteolysis"/>
    <property type="evidence" value="ECO:0007669"/>
    <property type="project" value="UniProtKB-KW"/>
</dbReference>